<dbReference type="InterPro" id="IPR011055">
    <property type="entry name" value="Dup_hybrid_motif"/>
</dbReference>
<organism evidence="2 3">
    <name type="scientific">Marivirga atlantica</name>
    <dbReference type="NCBI Taxonomy" id="1548457"/>
    <lineage>
        <taxon>Bacteria</taxon>
        <taxon>Pseudomonadati</taxon>
        <taxon>Bacteroidota</taxon>
        <taxon>Cytophagia</taxon>
        <taxon>Cytophagales</taxon>
        <taxon>Marivirgaceae</taxon>
        <taxon>Marivirga</taxon>
    </lineage>
</organism>
<dbReference type="RefSeq" id="WP_201917776.1">
    <property type="nucleotide sequence ID" value="NZ_JAERQG010000001.1"/>
</dbReference>
<dbReference type="InterPro" id="IPR016047">
    <property type="entry name" value="M23ase_b-sheet_dom"/>
</dbReference>
<dbReference type="CDD" id="cd12797">
    <property type="entry name" value="M23_peptidase"/>
    <property type="match status" value="1"/>
</dbReference>
<dbReference type="GO" id="GO:0004222">
    <property type="term" value="F:metalloendopeptidase activity"/>
    <property type="evidence" value="ECO:0007669"/>
    <property type="project" value="TreeGrafter"/>
</dbReference>
<dbReference type="PANTHER" id="PTHR21666:SF270">
    <property type="entry name" value="MUREIN HYDROLASE ACTIVATOR ENVC"/>
    <property type="match status" value="1"/>
</dbReference>
<dbReference type="AlphaFoldDB" id="A0A937ACU0"/>
<evidence type="ECO:0000313" key="2">
    <source>
        <dbReference type="EMBL" id="MBL0764311.1"/>
    </source>
</evidence>
<keyword evidence="3" id="KW-1185">Reference proteome</keyword>
<comment type="caution">
    <text evidence="2">The sequence shown here is derived from an EMBL/GenBank/DDBJ whole genome shotgun (WGS) entry which is preliminary data.</text>
</comment>
<dbReference type="PANTHER" id="PTHR21666">
    <property type="entry name" value="PEPTIDASE-RELATED"/>
    <property type="match status" value="1"/>
</dbReference>
<gene>
    <name evidence="2" type="ORF">JKP34_03545</name>
</gene>
<dbReference type="SUPFAM" id="SSF51261">
    <property type="entry name" value="Duplicated hybrid motif"/>
    <property type="match status" value="1"/>
</dbReference>
<dbReference type="InterPro" id="IPR050570">
    <property type="entry name" value="Cell_wall_metabolism_enzyme"/>
</dbReference>
<feature type="domain" description="M23ase beta-sheet core" evidence="1">
    <location>
        <begin position="148"/>
        <end position="247"/>
    </location>
</feature>
<proteinExistence type="predicted"/>
<reference evidence="2" key="1">
    <citation type="submission" date="2021-01" db="EMBL/GenBank/DDBJ databases">
        <title>Marivirga sp. nov., isolated from intertidal surface sediments.</title>
        <authorList>
            <person name="Zhang M."/>
        </authorList>
    </citation>
    <scope>NUCLEOTIDE SEQUENCE</scope>
    <source>
        <strain evidence="2">SM1354</strain>
    </source>
</reference>
<evidence type="ECO:0000313" key="3">
    <source>
        <dbReference type="Proteomes" id="UP000642920"/>
    </source>
</evidence>
<dbReference type="Gene3D" id="2.70.70.10">
    <property type="entry name" value="Glucose Permease (Domain IIA)"/>
    <property type="match status" value="1"/>
</dbReference>
<dbReference type="Proteomes" id="UP000642920">
    <property type="component" value="Unassembled WGS sequence"/>
</dbReference>
<evidence type="ECO:0000259" key="1">
    <source>
        <dbReference type="Pfam" id="PF01551"/>
    </source>
</evidence>
<name>A0A937ACU0_9BACT</name>
<dbReference type="EMBL" id="JAERQG010000001">
    <property type="protein sequence ID" value="MBL0764311.1"/>
    <property type="molecule type" value="Genomic_DNA"/>
</dbReference>
<dbReference type="Pfam" id="PF01551">
    <property type="entry name" value="Peptidase_M23"/>
    <property type="match status" value="1"/>
</dbReference>
<sequence>MIQATVKQLTLIVLLMWLPYSGVFAQKEKINVFYEKQGDDWVFYASNPTVVPYYLKFQFSELTNLEPNFKLDTYTPAIYPMAKKQRILTLSPQEKDKSRNFNFNYVYTIGEPEKKPDYEYAYLLPYKHGKRVRIAQGNNGSGTHFGVNAIDFNLQIGDTVYASRDGLVYEVKEDSNKGGNNLSFEKYGNYINVYHEDGTIAKYVHLKKDGSWVDVGDQIKAGQAIGFSGNTGYSSGPHLHFMVVHNEDFKSKTLAVQFLNYKSESFIPQEGKSYYAYHPGKGSFEVKDDQTFNEQKFEDNIEASKLNNDIEIVAEEYGDYTLLYVNNGFNRAINGTLKIKLSNMESTKAIPFSFEAQSKSKQYLLAIKPKDPTQKYSYDLSAEFR</sequence>
<accession>A0A937ACU0</accession>
<protein>
    <submittedName>
        <fullName evidence="2">M23 family metallopeptidase</fullName>
    </submittedName>
</protein>